<keyword evidence="3" id="KW-1185">Reference proteome</keyword>
<proteinExistence type="predicted"/>
<comment type="caution">
    <text evidence="2">The sequence shown here is derived from an EMBL/GenBank/DDBJ whole genome shotgun (WGS) entry which is preliminary data.</text>
</comment>
<dbReference type="SUPFAM" id="SSF47473">
    <property type="entry name" value="EF-hand"/>
    <property type="match status" value="1"/>
</dbReference>
<feature type="signal peptide" evidence="1">
    <location>
        <begin position="1"/>
        <end position="15"/>
    </location>
</feature>
<dbReference type="AlphaFoldDB" id="A0AAN8EU93"/>
<feature type="chain" id="PRO_5042875681" evidence="1">
    <location>
        <begin position="16"/>
        <end position="132"/>
    </location>
</feature>
<gene>
    <name evidence="2" type="ORF">GCK32_018523</name>
</gene>
<organism evidence="2 3">
    <name type="scientific">Trichostrongylus colubriformis</name>
    <name type="common">Black scour worm</name>
    <dbReference type="NCBI Taxonomy" id="6319"/>
    <lineage>
        <taxon>Eukaryota</taxon>
        <taxon>Metazoa</taxon>
        <taxon>Ecdysozoa</taxon>
        <taxon>Nematoda</taxon>
        <taxon>Chromadorea</taxon>
        <taxon>Rhabditida</taxon>
        <taxon>Rhabditina</taxon>
        <taxon>Rhabditomorpha</taxon>
        <taxon>Strongyloidea</taxon>
        <taxon>Trichostrongylidae</taxon>
        <taxon>Trichostrongylus</taxon>
    </lineage>
</organism>
<keyword evidence="1" id="KW-0732">Signal</keyword>
<sequence>MFPALLFVLLAYAIATPLQQLEKLFLAGDIDRNSELDGEECIPMRNILKSTLREKSELLLKKYDRNGDRNLSKEEADSLAKKEFGVTLDDLFALSDQNRDQVISAGDEMTDLMMNLRSRALSNGTATLSVGK</sequence>
<reference evidence="2 3" key="1">
    <citation type="submission" date="2019-10" db="EMBL/GenBank/DDBJ databases">
        <title>Assembly and Annotation for the nematode Trichostrongylus colubriformis.</title>
        <authorList>
            <person name="Martin J."/>
        </authorList>
    </citation>
    <scope>NUCLEOTIDE SEQUENCE [LARGE SCALE GENOMIC DNA]</scope>
    <source>
        <strain evidence="2">G859</strain>
        <tissue evidence="2">Whole worm</tissue>
    </source>
</reference>
<evidence type="ECO:0000313" key="2">
    <source>
        <dbReference type="EMBL" id="KAK5967151.1"/>
    </source>
</evidence>
<dbReference type="Proteomes" id="UP001331761">
    <property type="component" value="Unassembled WGS sequence"/>
</dbReference>
<evidence type="ECO:0000313" key="3">
    <source>
        <dbReference type="Proteomes" id="UP001331761"/>
    </source>
</evidence>
<name>A0AAN8EU93_TRICO</name>
<dbReference type="EMBL" id="WIXE01022766">
    <property type="protein sequence ID" value="KAK5967151.1"/>
    <property type="molecule type" value="Genomic_DNA"/>
</dbReference>
<dbReference type="Gene3D" id="1.10.238.10">
    <property type="entry name" value="EF-hand"/>
    <property type="match status" value="1"/>
</dbReference>
<protein>
    <submittedName>
        <fullName evidence="2">EF-hand domain-containing protein</fullName>
    </submittedName>
</protein>
<evidence type="ECO:0000256" key="1">
    <source>
        <dbReference type="SAM" id="SignalP"/>
    </source>
</evidence>
<dbReference type="InterPro" id="IPR011992">
    <property type="entry name" value="EF-hand-dom_pair"/>
</dbReference>
<accession>A0AAN8EU93</accession>